<dbReference type="GO" id="GO:0006508">
    <property type="term" value="P:proteolysis"/>
    <property type="evidence" value="ECO:0007669"/>
    <property type="project" value="UniProtKB-KW"/>
</dbReference>
<evidence type="ECO:0000256" key="4">
    <source>
        <dbReference type="ARBA" id="ARBA00022801"/>
    </source>
</evidence>
<keyword evidence="1" id="KW-0121">Carboxypeptidase</keyword>
<evidence type="ECO:0000256" key="1">
    <source>
        <dbReference type="ARBA" id="ARBA00022645"/>
    </source>
</evidence>
<organism evidence="7 8">
    <name type="scientific">Aeoliella straminimaris</name>
    <dbReference type="NCBI Taxonomy" id="2954799"/>
    <lineage>
        <taxon>Bacteria</taxon>
        <taxon>Pseudomonadati</taxon>
        <taxon>Planctomycetota</taxon>
        <taxon>Planctomycetia</taxon>
        <taxon>Pirellulales</taxon>
        <taxon>Lacipirellulaceae</taxon>
        <taxon>Aeoliella</taxon>
    </lineage>
</organism>
<dbReference type="SUPFAM" id="SSF53474">
    <property type="entry name" value="alpha/beta-Hydrolases"/>
    <property type="match status" value="1"/>
</dbReference>
<evidence type="ECO:0000313" key="8">
    <source>
        <dbReference type="Proteomes" id="UP001155241"/>
    </source>
</evidence>
<evidence type="ECO:0000256" key="3">
    <source>
        <dbReference type="ARBA" id="ARBA00022729"/>
    </source>
</evidence>
<dbReference type="Gene3D" id="3.40.50.1820">
    <property type="entry name" value="alpha/beta hydrolase"/>
    <property type="match status" value="1"/>
</dbReference>
<dbReference type="RefSeq" id="WP_252854576.1">
    <property type="nucleotide sequence ID" value="NZ_JAMXLR010000073.1"/>
</dbReference>
<dbReference type="Proteomes" id="UP001155241">
    <property type="component" value="Unassembled WGS sequence"/>
</dbReference>
<evidence type="ECO:0000313" key="7">
    <source>
        <dbReference type="EMBL" id="MCO6046462.1"/>
    </source>
</evidence>
<protein>
    <submittedName>
        <fullName evidence="7">Peptidase S10</fullName>
    </submittedName>
</protein>
<evidence type="ECO:0000256" key="2">
    <source>
        <dbReference type="ARBA" id="ARBA00022670"/>
    </source>
</evidence>
<dbReference type="InterPro" id="IPR001563">
    <property type="entry name" value="Peptidase_S10"/>
</dbReference>
<evidence type="ECO:0000256" key="5">
    <source>
        <dbReference type="ARBA" id="ARBA00023180"/>
    </source>
</evidence>
<keyword evidence="5" id="KW-0325">Glycoprotein</keyword>
<keyword evidence="3 6" id="KW-0732">Signal</keyword>
<dbReference type="InterPro" id="IPR029058">
    <property type="entry name" value="AB_hydrolase_fold"/>
</dbReference>
<keyword evidence="2" id="KW-0645">Protease</keyword>
<evidence type="ECO:0000256" key="6">
    <source>
        <dbReference type="SAM" id="SignalP"/>
    </source>
</evidence>
<feature type="signal peptide" evidence="6">
    <location>
        <begin position="1"/>
        <end position="24"/>
    </location>
</feature>
<name>A0A9X2FEC1_9BACT</name>
<keyword evidence="4" id="KW-0378">Hydrolase</keyword>
<comment type="caution">
    <text evidence="7">The sequence shown here is derived from an EMBL/GenBank/DDBJ whole genome shotgun (WGS) entry which is preliminary data.</text>
</comment>
<dbReference type="EMBL" id="JAMXLR010000073">
    <property type="protein sequence ID" value="MCO6046462.1"/>
    <property type="molecule type" value="Genomic_DNA"/>
</dbReference>
<feature type="chain" id="PRO_5040898608" evidence="6">
    <location>
        <begin position="25"/>
        <end position="502"/>
    </location>
</feature>
<proteinExistence type="predicted"/>
<reference evidence="7" key="1">
    <citation type="submission" date="2022-06" db="EMBL/GenBank/DDBJ databases">
        <title>Aeoliella straminimaris, a novel planctomycete from sediments.</title>
        <authorList>
            <person name="Vitorino I.R."/>
            <person name="Lage O.M."/>
        </authorList>
    </citation>
    <scope>NUCLEOTIDE SEQUENCE</scope>
    <source>
        <strain evidence="7">ICT_H6.2</strain>
    </source>
</reference>
<accession>A0A9X2FEC1</accession>
<dbReference type="PANTHER" id="PTHR11802:SF3">
    <property type="entry name" value="RETINOID-INDUCIBLE SERINE CARBOXYPEPTIDASE"/>
    <property type="match status" value="1"/>
</dbReference>
<dbReference type="GO" id="GO:0004185">
    <property type="term" value="F:serine-type carboxypeptidase activity"/>
    <property type="evidence" value="ECO:0007669"/>
    <property type="project" value="InterPro"/>
</dbReference>
<gene>
    <name evidence="7" type="ORF">NG895_21395</name>
</gene>
<dbReference type="Pfam" id="PF00450">
    <property type="entry name" value="Peptidase_S10"/>
    <property type="match status" value="1"/>
</dbReference>
<sequence>MTLPRHLHLLLLACCLLAAPLARAADEKEGKKEDDKPQPPVVTEHETTIGGETFKYTATAGKMQMKDDSGKVKAEIFSIAYTRNDTDVAKRPITFCFNGGPGSASVWLHMGMLGPQRVRVPDDASTPVPPYTTEHNPYSLLDVTDLVFIDPVSTGYSRPAEGEDTKQFHGYEEDLKSVGQFIHDFVTKHERWTSPKFVLGESYGGVRSAGLSGTLQDHYSMYLNGIVMISPVVDFSTIRFADNNDLPYVLFLPSYTATAWYHGKLSKELQEKSLEEVVAESEKFAYGLYSRAMLMGSSLPKKQMDKAVKRFAELTSLDEKYVRNSNLRVPMWRFGRELLRDEGYTVGRFDSRFKGVDRDNVSERYDYDAADAAITGVFGAGMNDYLRRVLKYEDERKYILGGGVRRWNYGSFENRYVDASETLRSEMSKNPHLKLFVACGYYDLATPQFAFRYTKDHLMLVPEYLDRVQVEKYEAGHMMYILDPAAKKLREDLIEWYDSATP</sequence>
<dbReference type="AlphaFoldDB" id="A0A9X2FEC1"/>
<dbReference type="PANTHER" id="PTHR11802">
    <property type="entry name" value="SERINE PROTEASE FAMILY S10 SERINE CARBOXYPEPTIDASE"/>
    <property type="match status" value="1"/>
</dbReference>
<keyword evidence="8" id="KW-1185">Reference proteome</keyword>